<name>A0A8H3H6D5_9AGAM</name>
<dbReference type="AlphaFoldDB" id="A0A8H3H6D5"/>
<organism evidence="1 2">
    <name type="scientific">Rhizoctonia solani</name>
    <dbReference type="NCBI Taxonomy" id="456999"/>
    <lineage>
        <taxon>Eukaryota</taxon>
        <taxon>Fungi</taxon>
        <taxon>Dikarya</taxon>
        <taxon>Basidiomycota</taxon>
        <taxon>Agaricomycotina</taxon>
        <taxon>Agaricomycetes</taxon>
        <taxon>Cantharellales</taxon>
        <taxon>Ceratobasidiaceae</taxon>
        <taxon>Rhizoctonia</taxon>
    </lineage>
</organism>
<reference evidence="1" key="1">
    <citation type="submission" date="2021-01" db="EMBL/GenBank/DDBJ databases">
        <authorList>
            <person name="Kaushik A."/>
        </authorList>
    </citation>
    <scope>NUCLEOTIDE SEQUENCE</scope>
    <source>
        <strain evidence="1">AG2-2IIIB</strain>
    </source>
</reference>
<dbReference type="EMBL" id="CAJMWT010005010">
    <property type="protein sequence ID" value="CAE6500084.1"/>
    <property type="molecule type" value="Genomic_DNA"/>
</dbReference>
<comment type="caution">
    <text evidence="1">The sequence shown here is derived from an EMBL/GenBank/DDBJ whole genome shotgun (WGS) entry which is preliminary data.</text>
</comment>
<protein>
    <submittedName>
        <fullName evidence="1">Uncharacterized protein</fullName>
    </submittedName>
</protein>
<accession>A0A8H3H6D5</accession>
<evidence type="ECO:0000313" key="2">
    <source>
        <dbReference type="Proteomes" id="UP000663843"/>
    </source>
</evidence>
<evidence type="ECO:0000313" key="1">
    <source>
        <dbReference type="EMBL" id="CAE6500084.1"/>
    </source>
</evidence>
<gene>
    <name evidence="1" type="ORF">RDB_LOCUS138617</name>
</gene>
<sequence>MSIQVPPGASYQASNTMVIARRHLRNLEEPVRIQFQEEWKPGNALFDWYQRCGSLFINRLELRKEHEGPFYHEFVVFRLNKDAGYFRMDRRQRPDENMPLDCLRDAGVEAFDTIEEVTSMNDPLYSASRCLVSLDLRISVPFSVILKACWAIHKHALARVYTLRRYNCYFFARTILMITARSVPCDLPFEKTRAEIVHSLTFNYNWDNFLLQFRKWDKDLHVWGIMHEVYCWSPICSYTTSSIPNNKSFAHPGQVNGAPQLPIWAGVLLQSFQKSLNKFWQDILVQLFKVALPGDKGMQVNLFNSKGEIEPHILFGALEGLFDPKAPATLSREKEWRKHCQGQLEILGKQLEPKMVEALRCPVLSTTSPLPEIREGRQKPNPDIKGEWEGHMLGLFGLEFKHLNACLRSQVIKAGLD</sequence>
<dbReference type="Proteomes" id="UP000663843">
    <property type="component" value="Unassembled WGS sequence"/>
</dbReference>
<proteinExistence type="predicted"/>